<name>A0A1W1CZ60_9ZZZZ</name>
<accession>A0A1W1CZ60</accession>
<organism evidence="1">
    <name type="scientific">hydrothermal vent metagenome</name>
    <dbReference type="NCBI Taxonomy" id="652676"/>
    <lineage>
        <taxon>unclassified sequences</taxon>
        <taxon>metagenomes</taxon>
        <taxon>ecological metagenomes</taxon>
    </lineage>
</organism>
<dbReference type="EMBL" id="FPHM01000190">
    <property type="protein sequence ID" value="SFV71015.1"/>
    <property type="molecule type" value="Genomic_DNA"/>
</dbReference>
<dbReference type="AlphaFoldDB" id="A0A1W1CZ60"/>
<protein>
    <submittedName>
        <fullName evidence="1">Uncharacterized protein</fullName>
    </submittedName>
</protein>
<reference evidence="1" key="1">
    <citation type="submission" date="2016-10" db="EMBL/GenBank/DDBJ databases">
        <authorList>
            <person name="de Groot N.N."/>
        </authorList>
    </citation>
    <scope>NUCLEOTIDE SEQUENCE</scope>
</reference>
<gene>
    <name evidence="1" type="ORF">MNB_SV-13-554</name>
</gene>
<proteinExistence type="predicted"/>
<sequence length="58" mass="6019">MQTCPSCGGNGKCKWCSPKGSGKNSDGTKCKMCLGTGRCNEPTRAGYRCGGTGRVTKI</sequence>
<evidence type="ECO:0000313" key="1">
    <source>
        <dbReference type="EMBL" id="SFV71015.1"/>
    </source>
</evidence>